<keyword evidence="2" id="KW-1185">Reference proteome</keyword>
<evidence type="ECO:0000313" key="1">
    <source>
        <dbReference type="EMBL" id="PKI56623.1"/>
    </source>
</evidence>
<dbReference type="PANTHER" id="PTHR37744">
    <property type="entry name" value="STAR LIPID TRANSFER-LIKE PROTEIN"/>
    <property type="match status" value="1"/>
</dbReference>
<sequence length="121" mass="12398">MASEIVAADENGGGGGDAGGGSRSHWLWALGGATQIGWGISSFLRGYAGDCRFMPFKAFSIASLFVGGAASASFAGLQASGIRKVEDLMEVGANIRTSLGIPPRARANSVKTEDSQWNSTA</sequence>
<dbReference type="PANTHER" id="PTHR37744:SF1">
    <property type="entry name" value="STAR LIPID TRANSFER-LIKE PROTEIN"/>
    <property type="match status" value="1"/>
</dbReference>
<protein>
    <submittedName>
        <fullName evidence="1">Uncharacterized protein</fullName>
    </submittedName>
</protein>
<accession>A0A2I0JL07</accession>
<gene>
    <name evidence="1" type="ORF">CRG98_023006</name>
</gene>
<dbReference type="OrthoDB" id="1905234at2759"/>
<proteinExistence type="predicted"/>
<dbReference type="Proteomes" id="UP000233551">
    <property type="component" value="Unassembled WGS sequence"/>
</dbReference>
<dbReference type="GeneID" id="116206005"/>
<organism evidence="1 2">
    <name type="scientific">Punica granatum</name>
    <name type="common">Pomegranate</name>
    <dbReference type="NCBI Taxonomy" id="22663"/>
    <lineage>
        <taxon>Eukaryota</taxon>
        <taxon>Viridiplantae</taxon>
        <taxon>Streptophyta</taxon>
        <taxon>Embryophyta</taxon>
        <taxon>Tracheophyta</taxon>
        <taxon>Spermatophyta</taxon>
        <taxon>Magnoliopsida</taxon>
        <taxon>eudicotyledons</taxon>
        <taxon>Gunneridae</taxon>
        <taxon>Pentapetalae</taxon>
        <taxon>rosids</taxon>
        <taxon>malvids</taxon>
        <taxon>Myrtales</taxon>
        <taxon>Lythraceae</taxon>
        <taxon>Punica</taxon>
    </lineage>
</organism>
<evidence type="ECO:0000313" key="2">
    <source>
        <dbReference type="Proteomes" id="UP000233551"/>
    </source>
</evidence>
<dbReference type="AlphaFoldDB" id="A0A2I0JL07"/>
<comment type="caution">
    <text evidence="1">The sequence shown here is derived from an EMBL/GenBank/DDBJ whole genome shotgun (WGS) entry which is preliminary data.</text>
</comment>
<dbReference type="STRING" id="22663.A0A2I0JL07"/>
<reference evidence="1 2" key="1">
    <citation type="submission" date="2017-11" db="EMBL/GenBank/DDBJ databases">
        <title>De-novo sequencing of pomegranate (Punica granatum L.) genome.</title>
        <authorList>
            <person name="Akparov Z."/>
            <person name="Amiraslanov A."/>
            <person name="Hajiyeva S."/>
            <person name="Abbasov M."/>
            <person name="Kaur K."/>
            <person name="Hamwieh A."/>
            <person name="Solovyev V."/>
            <person name="Salamov A."/>
            <person name="Braich B."/>
            <person name="Kosarev P."/>
            <person name="Mahmoud A."/>
            <person name="Hajiyev E."/>
            <person name="Babayeva S."/>
            <person name="Izzatullayeva V."/>
            <person name="Mammadov A."/>
            <person name="Mammadov A."/>
            <person name="Sharifova S."/>
            <person name="Ojaghi J."/>
            <person name="Eynullazada K."/>
            <person name="Bayramov B."/>
            <person name="Abdulazimova A."/>
            <person name="Shahmuradov I."/>
        </authorList>
    </citation>
    <scope>NUCLEOTIDE SEQUENCE [LARGE SCALE GENOMIC DNA]</scope>
    <source>
        <strain evidence="2">cv. AG2017</strain>
        <tissue evidence="1">Leaf</tissue>
    </source>
</reference>
<name>A0A2I0JL07_PUNGR</name>
<dbReference type="EMBL" id="PGOL01001591">
    <property type="protein sequence ID" value="PKI56623.1"/>
    <property type="molecule type" value="Genomic_DNA"/>
</dbReference>